<dbReference type="RefSeq" id="WP_238898789.1">
    <property type="nucleotide sequence ID" value="NZ_JAKOGG010000497.1"/>
</dbReference>
<dbReference type="Proteomes" id="UP001201549">
    <property type="component" value="Unassembled WGS sequence"/>
</dbReference>
<gene>
    <name evidence="2" type="ORF">L9G74_21335</name>
</gene>
<comment type="caution">
    <text evidence="2">The sequence shown here is derived from an EMBL/GenBank/DDBJ whole genome shotgun (WGS) entry which is preliminary data.</text>
</comment>
<feature type="non-terminal residue" evidence="2">
    <location>
        <position position="1"/>
    </location>
</feature>
<protein>
    <submittedName>
        <fullName evidence="2">Uncharacterized protein</fullName>
    </submittedName>
</protein>
<dbReference type="EMBL" id="JAKOGG010000497">
    <property type="protein sequence ID" value="MCS4558966.1"/>
    <property type="molecule type" value="Genomic_DNA"/>
</dbReference>
<sequence>LPFVFFFVAVIAVAAAQENAGLFNTLYDAVFGDKTLSQVLISFVQKAITLLTSLSNRLTSGSGAENRLSFQGPRYNGPR</sequence>
<organism evidence="2 3">
    <name type="scientific">Shewanella electrica</name>
    <dbReference type="NCBI Taxonomy" id="515560"/>
    <lineage>
        <taxon>Bacteria</taxon>
        <taxon>Pseudomonadati</taxon>
        <taxon>Pseudomonadota</taxon>
        <taxon>Gammaproteobacteria</taxon>
        <taxon>Alteromonadales</taxon>
        <taxon>Shewanellaceae</taxon>
        <taxon>Shewanella</taxon>
    </lineage>
</organism>
<evidence type="ECO:0000313" key="2">
    <source>
        <dbReference type="EMBL" id="MCS4558966.1"/>
    </source>
</evidence>
<accession>A0ABT2FSA6</accession>
<evidence type="ECO:0000256" key="1">
    <source>
        <dbReference type="SAM" id="MobiDB-lite"/>
    </source>
</evidence>
<name>A0ABT2FSA6_9GAMM</name>
<feature type="region of interest" description="Disordered" evidence="1">
    <location>
        <begin position="58"/>
        <end position="79"/>
    </location>
</feature>
<reference evidence="3" key="1">
    <citation type="submission" date="2023-07" db="EMBL/GenBank/DDBJ databases">
        <title>Shewanella mangrovi sp. nov., an acetaldehyde- degrading bacterium isolated from mangrove sediment.</title>
        <authorList>
            <person name="Liu Y."/>
        </authorList>
    </citation>
    <scope>NUCLEOTIDE SEQUENCE [LARGE SCALE GENOMIC DNA]</scope>
    <source>
        <strain evidence="3">C32</strain>
    </source>
</reference>
<evidence type="ECO:0000313" key="3">
    <source>
        <dbReference type="Proteomes" id="UP001201549"/>
    </source>
</evidence>
<proteinExistence type="predicted"/>
<keyword evidence="3" id="KW-1185">Reference proteome</keyword>